<protein>
    <submittedName>
        <fullName evidence="2">Ferritin-like protein</fullName>
    </submittedName>
</protein>
<sequence>MPGILPVHMTAIGSARSARELQPYLQAALELKLIVIPPYLTALFSLCDGKNEEIREILRSAIVAEMQHVALIANIQNAIGFSPILSAQNLARGYPARLPLCARNDELGLKKFSPDLFSDAVLALDDTADPARRPPNPAAGDRPHARLGEFYRAIIGKFGELGDSAIIGDPTLQFVDAVSYSERELFRVYDARSAIRALQLISGEGDVTGEMPINADGSARPDRLLQLVRARGTHAIPFDAASIVNIVENSRTYMYASGSSVRAAVDAFNVAYKSILTALNETFNGRPERYEFAVSRMYRLTSLARPIVATDRGDGTFAAPSFEWSE</sequence>
<gene>
    <name evidence="2" type="ORF">LQG66_08700</name>
</gene>
<dbReference type="InterPro" id="IPR026820">
    <property type="entry name" value="VioB/RebD_dom"/>
</dbReference>
<evidence type="ECO:0000259" key="1">
    <source>
        <dbReference type="Pfam" id="PF12902"/>
    </source>
</evidence>
<dbReference type="Gene3D" id="1.20.1260.10">
    <property type="match status" value="1"/>
</dbReference>
<dbReference type="PANTHER" id="PTHR34400">
    <property type="match status" value="1"/>
</dbReference>
<dbReference type="EMBL" id="CP088156">
    <property type="protein sequence ID" value="UFZ06359.1"/>
    <property type="molecule type" value="Genomic_DNA"/>
</dbReference>
<evidence type="ECO:0000313" key="3">
    <source>
        <dbReference type="Proteomes" id="UP001431010"/>
    </source>
</evidence>
<accession>A0ABY3RI89</accession>
<dbReference type="InterPro" id="IPR012347">
    <property type="entry name" value="Ferritin-like"/>
</dbReference>
<evidence type="ECO:0000313" key="2">
    <source>
        <dbReference type="EMBL" id="UFZ06359.1"/>
    </source>
</evidence>
<name>A0ABY3RI89_9BRAD</name>
<proteinExistence type="predicted"/>
<feature type="domain" description="Iminophenyl-pyruvate dimer synthase" evidence="1">
    <location>
        <begin position="25"/>
        <end position="212"/>
    </location>
</feature>
<dbReference type="RefSeq" id="WP_231325444.1">
    <property type="nucleotide sequence ID" value="NZ_CP088156.1"/>
</dbReference>
<dbReference type="Pfam" id="PF12902">
    <property type="entry name" value="Ferritin-like"/>
    <property type="match status" value="1"/>
</dbReference>
<reference evidence="2" key="1">
    <citation type="journal article" date="2024" name="Antonie Van Leeuwenhoek">
        <title>Bradyrhizobium ontarionense sp. nov., a novel bacterial symbiont isolated from Aeschynomene indica (Indian jointvetch), harbours photosynthesis, nitrogen fixation and nitrous oxide (N2O) reductase genes.</title>
        <authorList>
            <person name="Bromfield E.S.P."/>
            <person name="Cloutier S."/>
        </authorList>
    </citation>
    <scope>NUCLEOTIDE SEQUENCE</scope>
    <source>
        <strain evidence="2">A19</strain>
    </source>
</reference>
<keyword evidence="3" id="KW-1185">Reference proteome</keyword>
<dbReference type="PANTHER" id="PTHR34400:SF4">
    <property type="entry name" value="MEMBRANE PROTEIN"/>
    <property type="match status" value="1"/>
</dbReference>
<organism evidence="2 3">
    <name type="scientific">Bradyrhizobium ontarionense</name>
    <dbReference type="NCBI Taxonomy" id="2898149"/>
    <lineage>
        <taxon>Bacteria</taxon>
        <taxon>Pseudomonadati</taxon>
        <taxon>Pseudomonadota</taxon>
        <taxon>Alphaproteobacteria</taxon>
        <taxon>Hyphomicrobiales</taxon>
        <taxon>Nitrobacteraceae</taxon>
        <taxon>Bradyrhizobium</taxon>
    </lineage>
</organism>
<dbReference type="Proteomes" id="UP001431010">
    <property type="component" value="Chromosome"/>
</dbReference>